<dbReference type="Pfam" id="PF00646">
    <property type="entry name" value="F-box"/>
    <property type="match status" value="1"/>
</dbReference>
<dbReference type="GO" id="GO:0031146">
    <property type="term" value="P:SCF-dependent proteasomal ubiquitin-dependent protein catabolic process"/>
    <property type="evidence" value="ECO:0007669"/>
    <property type="project" value="TreeGrafter"/>
</dbReference>
<dbReference type="InterPro" id="IPR006553">
    <property type="entry name" value="Leu-rich_rpt_Cys-con_subtyp"/>
</dbReference>
<dbReference type="SUPFAM" id="SSF52047">
    <property type="entry name" value="RNI-like"/>
    <property type="match status" value="8"/>
</dbReference>
<dbReference type="VEuPathDB" id="VectorBase:ASTE007361"/>
<organism evidence="4 5">
    <name type="scientific">Anopheles stephensi</name>
    <name type="common">Indo-Pakistan malaria mosquito</name>
    <dbReference type="NCBI Taxonomy" id="30069"/>
    <lineage>
        <taxon>Eukaryota</taxon>
        <taxon>Metazoa</taxon>
        <taxon>Ecdysozoa</taxon>
        <taxon>Arthropoda</taxon>
        <taxon>Hexapoda</taxon>
        <taxon>Insecta</taxon>
        <taxon>Pterygota</taxon>
        <taxon>Neoptera</taxon>
        <taxon>Endopterygota</taxon>
        <taxon>Diptera</taxon>
        <taxon>Nematocera</taxon>
        <taxon>Culicoidea</taxon>
        <taxon>Culicidae</taxon>
        <taxon>Anophelinae</taxon>
        <taxon>Anopheles</taxon>
    </lineage>
</organism>
<sequence length="3016" mass="348471">MMDFFIAKNHNTPVEPPAPVVEMLTLPFPKQNVLDQEGHKNGIEEVTKELPKIAPKDPTPEPEIFTGFNYLPMELLLKVMKQISVDDRLACGQTCHRWMEAAHYYLPFSQRIVYKFTNVNFTDYEPPIKNFLGAFRIFPRIAIKSCTFYGNSQFWPLFGEHVVELTIKNCLIKDTELLHILENVPNLRQLKIEQCDELFRSWYFEKRNSCCESHFVLPDLLDVSLTNNDFLDELHFNKLMTLAPNIAHLDLSNCFKMIASHRRVAMVEHIMRFINMHQFQLQTLKFNGTLAIDDICLSTLSMIDGLSLETFSMTFCDKIPAAIIDLLRRQPDLNITQDLEWKVGRHPIKAPGFISFLVRQTNLVHLDLTSSLGITDEVMELITTCLPKLKTLKLRRCILVTDEGIMNIVNLEHLEVLDLSNCYRISDHAMYRGVIGRKVKNLKELYLCELPTLSDYSLIQVTLNYEMLQVLDLSNSPNAATDATMQYINYYLVSLKQLNLYCCTKLTDSGLTGIDLPVKPMITWDQEETFPLDRLFKLRSLNLIGCYRVSDLSLQNAFKLAELKELHLARCYQVEKSVHLLVLVQRKNGISVLSHTARALEFIDISECPLVNDNCIELLTSNLKRLRTLKVNKCPLLTNACLEIIGRNCSYLKFLHVSDCRRLKKPRERLAHLPSLKAVYVEWMEMSIESWFNLHYYGFGHGQECDDYDDEEEESEEDEIVPQEPVEEVDDREFPFHDDVFYINLKGPRVRTGFDNLPMEIMLNIFRFLNSVDRDSAALTCKRWFDAMGYREFLDEVCFHFEEVSICDGTPPIALFLRSFRHFSNIKLTRVQFNGYSEFWDVFGENIREITFCNCVTLTKSKLTMILKRLPFLECLVLEEADEFFKTWTPVELKRIEPVCRCLRKLALRKSNAFTVDHLYYLVAMGPNISALEISKCLKQIDAPTRVKILTTILAIMKMRKKKLQAVDFSYTMYDDLFLKQFAEIENMSLSQISLSFFERAPIKDPGIIDILRCQSAIVHLDLSSFLNLTDFALIEISTSLRMLKTLKLNGCWLLTDFGVESIYQLDRLQVLDLSDCDKISDRGFMKAIVDKRRDCMSQLYLSMLPGLTDSVILKICLTLLNLTVIDFCGSDCMNDTSVQFLFCYLKCLRILRLNGCVKISDAGLTGENLPVAVIEIWDTQTTFSVSELRSLQELQLSGCFKVTDFTLTHSFRFRELRELNLAHCVQISELGIEAMSRNCPALEQIDLSDCFHVNDKCVEALAKNLLRLRSLKLVRLPLITSASVDALVQYAKALRYLYIRGCNKIPKDAPERLKKIATLRNIPKCYVVENEVELREATANHRKGSTSGGSKSVSSSSSGSSKKNPSTKVETVQEKRKRDSIFTLFPDVQWKPTVEENVRLPVQYCDWMEPFCCDGRFIARYDLLPMELILKIFKQINASDRLAASETCRRWFEAAHYYEPFQRRMYFNFDRIEFNDEEGPIKYFSNPMRTYPYLTFTFVEFTKHSDFWLNNGMYIRELTLRCCLIRKKKFITIMKNLPMLERLELMQCDELFKHWTLDYSTDEPMFPFTLPHLKHLSLAACDYYNEYHFERFIEAAPALESIDVSNCFINLYLSRRMTMISRVLRLVSKNRLFMKALNISDIPCFDDVAWHLLAEMNGLFLTHFTVTYTDRIPMKDPGILKFFSVQTRLTHLDLTSSIGVNDVCLQLIVESCPLLEVLKLRRCWLLSDEGVQDLHTLKHLRVLDVSSCERISDYGMRVGIIGKRARPMDEAYFSLLCTLSDYTMYYLVLMFKNLQVLDLDSNATITDTSLQYLCCYSQELRNLNLQSCTKIFKYLSPSDRRSACFVCSRWYEASKYCRFAEQMVLHLVGVDFDDFKPPVMNLILADRKYPLIKLSRVKLNVQSKFWANYGPFVHEITFEKCMIWRERVISLFKHMPNLRVARFVECDLLRDDLFRTWKFFDNGLYTIDFPGVESLSLAKNNFSQLQFESMVEMMPNLTRVDFSNCFRQVETSRKMFLLSCIQKFIVRRQYVLRSVNISGIPVDDIFLRGLADATGLLLDELSLTYLEKMPTREPAIIDLFRRQTNLRFLDVTSSTGITDFCLEQIVRNITGLRTLVMTGCWGISDYGIKQIFRLQHLETLNLSNCIRMSKHGIIDGAAHSNRAILRELHLELLDTLDEECVVKIGANFPNLTVLNIGGSSTCMTDWSAQYIFCNLVNLEHLNIERSTKLTDAGFTGIDLPEKTFSIWDVEETFAIDRLKKLRVLKVSGCYRMTDFALRYGFRFTELKELSLSRCHQISEAGVERLVSSCPALEYLDLSECPNINDNCVKMIAIQLKRISTLKLANCPLLTENCLQYLVTCCKNLKYLYVRGCFKLPPDIAERLAKIPTLRQRIERTLYVHYEDSFVYFFEPNFEALPPEVCVVSGRCALLLEINDLYDLSQQLLIHLFQYLNPSDRSAAALVCRSWYDAFRYIKFQRAVRLHIHDIEFVDNGHPLKGLMTSFRYFTDVCITKVVFGNKSEFWSEFGDGIEELTFDNCVIWKHKLASILKYLPRLRRLNLFNCPDLFKTWKLIENTTVTWNLVMPELTHLSLARNNRFLEHHFDYLVQLAPNLDSIDVSECFSSIEARQRVLMLNHILEFVRTSRNRLRHLILCGTPIDNVFLRGLADIRGLSLRSLGLMVCEKIPTSEPGIIDLLRAQSALTHLDLSKSLALNDYALIQISHSIPQLETLILNRCWMITDYGITAIKSLVRLRHIDLTNCERITDAGLVGGLFTHNRRNVRKLYLGLLTNMSDAALTKVSFEFCDLVVLDLGGCSNSINDLSIQYIFYHMTKLQELNLDCCAKISDAGITGVNLEEKAFAIWDIELCFSIAELVGLRSLKLSGCYKITDYSFSRCFNFKELKEISLARLLQITDSGIERLALGCPSLEVVDFSECRTITDRCIEIITKCEPRLTTLKLQNCSLITDKAIKYIVENCRVLRVLNIRGCIKISSYAESKLSAVKSLRHLHGTTPEVL</sequence>
<dbReference type="InterPro" id="IPR032675">
    <property type="entry name" value="LRR_dom_sf"/>
</dbReference>
<dbReference type="Gene3D" id="1.20.1280.50">
    <property type="match status" value="5"/>
</dbReference>
<accession>A0A182Y9I0</accession>
<dbReference type="VEuPathDB" id="VectorBase:ASTEI20_037450"/>
<dbReference type="PANTHER" id="PTHR13318:SF193">
    <property type="entry name" value="F-BOX_LRR-REPEAT PROTEIN 16"/>
    <property type="match status" value="1"/>
</dbReference>
<protein>
    <recommendedName>
        <fullName evidence="3">F-box domain-containing protein</fullName>
    </recommendedName>
</protein>
<dbReference type="VEuPathDB" id="VectorBase:ASTEI05116"/>
<reference evidence="5" key="1">
    <citation type="journal article" date="2014" name="Genome Biol.">
        <title>Genome analysis of a major urban malaria vector mosquito, Anopheles stephensi.</title>
        <authorList>
            <person name="Jiang X."/>
            <person name="Peery A."/>
            <person name="Hall A.B."/>
            <person name="Sharma A."/>
            <person name="Chen X.G."/>
            <person name="Waterhouse R.M."/>
            <person name="Komissarov A."/>
            <person name="Riehle M.M."/>
            <person name="Shouche Y."/>
            <person name="Sharakhova M.V."/>
            <person name="Lawson D."/>
            <person name="Pakpour N."/>
            <person name="Arensburger P."/>
            <person name="Davidson V.L."/>
            <person name="Eiglmeier K."/>
            <person name="Emrich S."/>
            <person name="George P."/>
            <person name="Kennedy R.C."/>
            <person name="Mane S.P."/>
            <person name="Maslen G."/>
            <person name="Oringanje C."/>
            <person name="Qi Y."/>
            <person name="Settlage R."/>
            <person name="Tojo M."/>
            <person name="Tubio J.M."/>
            <person name="Unger M.F."/>
            <person name="Wang B."/>
            <person name="Vernick K.D."/>
            <person name="Ribeiro J.M."/>
            <person name="James A.A."/>
            <person name="Michel K."/>
            <person name="Riehle M.A."/>
            <person name="Luckhart S."/>
            <person name="Sharakhov I.V."/>
            <person name="Tu Z."/>
        </authorList>
    </citation>
    <scope>NUCLEOTIDE SEQUENCE [LARGE SCALE GENOMIC DNA]</scope>
    <source>
        <strain evidence="5">Indian</strain>
    </source>
</reference>
<keyword evidence="5" id="KW-1185">Reference proteome</keyword>
<evidence type="ECO:0000259" key="3">
    <source>
        <dbReference type="PROSITE" id="PS50181"/>
    </source>
</evidence>
<reference evidence="4" key="2">
    <citation type="submission" date="2020-05" db="UniProtKB">
        <authorList>
            <consortium name="EnsemblMetazoa"/>
        </authorList>
    </citation>
    <scope>IDENTIFICATION</scope>
    <source>
        <strain evidence="4">Indian</strain>
    </source>
</reference>
<evidence type="ECO:0000313" key="4">
    <source>
        <dbReference type="EnsemblMetazoa" id="ASTEI05116-PA"/>
    </source>
</evidence>
<dbReference type="Pfam" id="PF13516">
    <property type="entry name" value="LRR_6"/>
    <property type="match status" value="2"/>
</dbReference>
<feature type="compositionally biased region" description="Low complexity" evidence="2">
    <location>
        <begin position="1349"/>
        <end position="1364"/>
    </location>
</feature>
<dbReference type="VEuPathDB" id="VectorBase:ASTEI20_041727"/>
<name>A0A182Y9I0_ANOST</name>
<evidence type="ECO:0000313" key="5">
    <source>
        <dbReference type="Proteomes" id="UP000076408"/>
    </source>
</evidence>
<feature type="domain" description="F-box" evidence="3">
    <location>
        <begin position="751"/>
        <end position="797"/>
    </location>
</feature>
<evidence type="ECO:0000256" key="1">
    <source>
        <dbReference type="ARBA" id="ARBA00022786"/>
    </source>
</evidence>
<dbReference type="VEuPathDB" id="VectorBase:ASTEI20_038521"/>
<dbReference type="PANTHER" id="PTHR13318">
    <property type="entry name" value="PARTNER OF PAIRED, ISOFORM B-RELATED"/>
    <property type="match status" value="1"/>
</dbReference>
<dbReference type="SMART" id="SM00367">
    <property type="entry name" value="LRR_CC"/>
    <property type="match status" value="40"/>
</dbReference>
<dbReference type="InterPro" id="IPR057207">
    <property type="entry name" value="FBXL15_LRR"/>
</dbReference>
<evidence type="ECO:0000256" key="2">
    <source>
        <dbReference type="SAM" id="MobiDB-lite"/>
    </source>
</evidence>
<dbReference type="GO" id="GO:0019005">
    <property type="term" value="C:SCF ubiquitin ligase complex"/>
    <property type="evidence" value="ECO:0007669"/>
    <property type="project" value="TreeGrafter"/>
</dbReference>
<proteinExistence type="predicted"/>
<dbReference type="EnsemblMetazoa" id="ASTEI05116-RA">
    <property type="protein sequence ID" value="ASTEI05116-PA"/>
    <property type="gene ID" value="ASTEI05116"/>
</dbReference>
<dbReference type="InterPro" id="IPR001611">
    <property type="entry name" value="Leu-rich_rpt"/>
</dbReference>
<dbReference type="Gene3D" id="3.80.10.10">
    <property type="entry name" value="Ribonuclease Inhibitor"/>
    <property type="match status" value="9"/>
</dbReference>
<dbReference type="PROSITE" id="PS50181">
    <property type="entry name" value="FBOX"/>
    <property type="match status" value="2"/>
</dbReference>
<keyword evidence="1" id="KW-0833">Ubl conjugation pathway</keyword>
<dbReference type="Pfam" id="PF25372">
    <property type="entry name" value="DUF7885"/>
    <property type="match status" value="2"/>
</dbReference>
<feature type="region of interest" description="Disordered" evidence="2">
    <location>
        <begin position="1339"/>
        <end position="1375"/>
    </location>
</feature>
<dbReference type="InterPro" id="IPR001810">
    <property type="entry name" value="F-box_dom"/>
</dbReference>
<dbReference type="SUPFAM" id="SSF81383">
    <property type="entry name" value="F-box domain"/>
    <property type="match status" value="5"/>
</dbReference>
<dbReference type="InterPro" id="IPR036047">
    <property type="entry name" value="F-box-like_dom_sf"/>
</dbReference>
<dbReference type="STRING" id="30069.A0A182Y9I0"/>
<dbReference type="Proteomes" id="UP000076408">
    <property type="component" value="Unassembled WGS sequence"/>
</dbReference>
<dbReference type="Pfam" id="PF12937">
    <property type="entry name" value="F-box-like"/>
    <property type="match status" value="4"/>
</dbReference>
<feature type="domain" description="F-box" evidence="3">
    <location>
        <begin position="1419"/>
        <end position="1465"/>
    </location>
</feature>
<dbReference type="SMART" id="SM00256">
    <property type="entry name" value="FBOX"/>
    <property type="match status" value="5"/>
</dbReference>